<evidence type="ECO:0000313" key="3">
    <source>
        <dbReference type="Proteomes" id="UP000182062"/>
    </source>
</evidence>
<organism evidence="2 3">
    <name type="scientific">Rossellomorea aquimaris</name>
    <dbReference type="NCBI Taxonomy" id="189382"/>
    <lineage>
        <taxon>Bacteria</taxon>
        <taxon>Bacillati</taxon>
        <taxon>Bacillota</taxon>
        <taxon>Bacilli</taxon>
        <taxon>Bacillales</taxon>
        <taxon>Bacillaceae</taxon>
        <taxon>Rossellomorea</taxon>
    </lineage>
</organism>
<sequence length="85" mass="9899">MKLQRRLIDLEKIKSLRINQNLTIDDMSKVLGYDGYNAYYYKENGKRKISAEEIAIIAKVLGVPIETLFFENKITDSVIKFKEVI</sequence>
<gene>
    <name evidence="2" type="ORF">BHE18_08240</name>
</gene>
<dbReference type="SMART" id="SM00530">
    <property type="entry name" value="HTH_XRE"/>
    <property type="match status" value="1"/>
</dbReference>
<protein>
    <recommendedName>
        <fullName evidence="1">HTH cro/C1-type domain-containing protein</fullName>
    </recommendedName>
</protein>
<dbReference type="InterPro" id="IPR010982">
    <property type="entry name" value="Lambda_DNA-bd_dom_sf"/>
</dbReference>
<feature type="domain" description="HTH cro/C1-type" evidence="1">
    <location>
        <begin position="13"/>
        <end position="68"/>
    </location>
</feature>
<dbReference type="SUPFAM" id="SSF47413">
    <property type="entry name" value="lambda repressor-like DNA-binding domains"/>
    <property type="match status" value="1"/>
</dbReference>
<evidence type="ECO:0000259" key="1">
    <source>
        <dbReference type="PROSITE" id="PS50943"/>
    </source>
</evidence>
<dbReference type="PROSITE" id="PS50943">
    <property type="entry name" value="HTH_CROC1"/>
    <property type="match status" value="1"/>
</dbReference>
<dbReference type="EMBL" id="MINN01000085">
    <property type="protein sequence ID" value="OIU71028.1"/>
    <property type="molecule type" value="Genomic_DNA"/>
</dbReference>
<name>A0A1J6W353_9BACI</name>
<dbReference type="InterPro" id="IPR001387">
    <property type="entry name" value="Cro/C1-type_HTH"/>
</dbReference>
<evidence type="ECO:0000313" key="2">
    <source>
        <dbReference type="EMBL" id="OIU71028.1"/>
    </source>
</evidence>
<dbReference type="Pfam" id="PF01381">
    <property type="entry name" value="HTH_3"/>
    <property type="match status" value="1"/>
</dbReference>
<dbReference type="CDD" id="cd00093">
    <property type="entry name" value="HTH_XRE"/>
    <property type="match status" value="1"/>
</dbReference>
<dbReference type="Gene3D" id="1.10.260.40">
    <property type="entry name" value="lambda repressor-like DNA-binding domains"/>
    <property type="match status" value="1"/>
</dbReference>
<proteinExistence type="predicted"/>
<dbReference type="AlphaFoldDB" id="A0A1J6W353"/>
<dbReference type="OrthoDB" id="1809600at2"/>
<dbReference type="GO" id="GO:0003677">
    <property type="term" value="F:DNA binding"/>
    <property type="evidence" value="ECO:0007669"/>
    <property type="project" value="InterPro"/>
</dbReference>
<reference evidence="2 3" key="1">
    <citation type="submission" date="2016-09" db="EMBL/GenBank/DDBJ databases">
        <title>Bacillus aquimaris SAMM genome sequence reveals colonization and biosurfactant production capacities.</title>
        <authorList>
            <person name="Waghmode S.R."/>
            <person name="Suryavanshi M.V."/>
        </authorList>
    </citation>
    <scope>NUCLEOTIDE SEQUENCE [LARGE SCALE GENOMIC DNA]</scope>
    <source>
        <strain evidence="2 3">SAMM</strain>
    </source>
</reference>
<comment type="caution">
    <text evidence="2">The sequence shown here is derived from an EMBL/GenBank/DDBJ whole genome shotgun (WGS) entry which is preliminary data.</text>
</comment>
<accession>A0A1J6W353</accession>
<dbReference type="RefSeq" id="WP_071618428.1">
    <property type="nucleotide sequence ID" value="NZ_MINN01000085.1"/>
</dbReference>
<keyword evidence="3" id="KW-1185">Reference proteome</keyword>
<dbReference type="Proteomes" id="UP000182062">
    <property type="component" value="Unassembled WGS sequence"/>
</dbReference>